<evidence type="ECO:0000256" key="1">
    <source>
        <dbReference type="ARBA" id="ARBA00022448"/>
    </source>
</evidence>
<evidence type="ECO:0000256" key="6">
    <source>
        <dbReference type="PROSITE-ProRule" id="PRU00433"/>
    </source>
</evidence>
<dbReference type="SUPFAM" id="SSF46626">
    <property type="entry name" value="Cytochrome c"/>
    <property type="match status" value="1"/>
</dbReference>
<evidence type="ECO:0000256" key="7">
    <source>
        <dbReference type="SAM" id="SignalP"/>
    </source>
</evidence>
<name>A0ABW5EFF8_9GAMM</name>
<dbReference type="PANTHER" id="PTHR40942">
    <property type="match status" value="1"/>
</dbReference>
<feature type="chain" id="PRO_5046008545" evidence="7">
    <location>
        <begin position="24"/>
        <end position="118"/>
    </location>
</feature>
<dbReference type="Proteomes" id="UP001597425">
    <property type="component" value="Unassembled WGS sequence"/>
</dbReference>
<dbReference type="InterPro" id="IPR002323">
    <property type="entry name" value="Cyt_CIE"/>
</dbReference>
<sequence>MKFPKILPALAAVVLATQLGACSQEETAGTGPGNRSAEATDIQAIYQRTCYSCHNSGVGGAPRSGDGVAWAPRLEKGMDTLVANTVNGYRAMPPRGLCFDCSEEDFARLIKLMAGEGD</sequence>
<keyword evidence="3 6" id="KW-0479">Metal-binding</keyword>
<feature type="signal peptide" evidence="7">
    <location>
        <begin position="1"/>
        <end position="23"/>
    </location>
</feature>
<keyword evidence="2 6" id="KW-0349">Heme</keyword>
<comment type="caution">
    <text evidence="9">The sequence shown here is derived from an EMBL/GenBank/DDBJ whole genome shotgun (WGS) entry which is preliminary data.</text>
</comment>
<dbReference type="EMBL" id="JBHUJD010000013">
    <property type="protein sequence ID" value="MFD2311060.1"/>
    <property type="molecule type" value="Genomic_DNA"/>
</dbReference>
<evidence type="ECO:0000313" key="10">
    <source>
        <dbReference type="Proteomes" id="UP001597425"/>
    </source>
</evidence>
<dbReference type="PRINTS" id="PR00607">
    <property type="entry name" value="CYTCHROMECIE"/>
</dbReference>
<dbReference type="PANTHER" id="PTHR40942:SF4">
    <property type="entry name" value="CYTOCHROME C5"/>
    <property type="match status" value="1"/>
</dbReference>
<keyword evidence="5 6" id="KW-0408">Iron</keyword>
<dbReference type="Gene3D" id="1.10.760.10">
    <property type="entry name" value="Cytochrome c-like domain"/>
    <property type="match status" value="1"/>
</dbReference>
<evidence type="ECO:0000256" key="3">
    <source>
        <dbReference type="ARBA" id="ARBA00022723"/>
    </source>
</evidence>
<evidence type="ECO:0000259" key="8">
    <source>
        <dbReference type="PROSITE" id="PS51007"/>
    </source>
</evidence>
<dbReference type="Pfam" id="PF13442">
    <property type="entry name" value="Cytochrome_CBB3"/>
    <property type="match status" value="1"/>
</dbReference>
<gene>
    <name evidence="9" type="ORF">ACFSKX_11600</name>
</gene>
<evidence type="ECO:0000256" key="5">
    <source>
        <dbReference type="ARBA" id="ARBA00023004"/>
    </source>
</evidence>
<protein>
    <submittedName>
        <fullName evidence="9">C-type cytochrome</fullName>
    </submittedName>
</protein>
<keyword evidence="7" id="KW-0732">Signal</keyword>
<dbReference type="RefSeq" id="WP_265721498.1">
    <property type="nucleotide sequence ID" value="NZ_JAPIVK010000012.1"/>
</dbReference>
<dbReference type="InterPro" id="IPR036909">
    <property type="entry name" value="Cyt_c-like_dom_sf"/>
</dbReference>
<feature type="domain" description="Cytochrome c" evidence="8">
    <location>
        <begin position="37"/>
        <end position="117"/>
    </location>
</feature>
<keyword evidence="1" id="KW-0813">Transport</keyword>
<dbReference type="InterPro" id="IPR009056">
    <property type="entry name" value="Cyt_c-like_dom"/>
</dbReference>
<evidence type="ECO:0000256" key="2">
    <source>
        <dbReference type="ARBA" id="ARBA00022617"/>
    </source>
</evidence>
<proteinExistence type="predicted"/>
<keyword evidence="10" id="KW-1185">Reference proteome</keyword>
<reference evidence="10" key="1">
    <citation type="journal article" date="2019" name="Int. J. Syst. Evol. Microbiol.">
        <title>The Global Catalogue of Microorganisms (GCM) 10K type strain sequencing project: providing services to taxonomists for standard genome sequencing and annotation.</title>
        <authorList>
            <consortium name="The Broad Institute Genomics Platform"/>
            <consortium name="The Broad Institute Genome Sequencing Center for Infectious Disease"/>
            <person name="Wu L."/>
            <person name="Ma J."/>
        </authorList>
    </citation>
    <scope>NUCLEOTIDE SEQUENCE [LARGE SCALE GENOMIC DNA]</scope>
    <source>
        <strain evidence="10">KCTC 12848</strain>
    </source>
</reference>
<evidence type="ECO:0000256" key="4">
    <source>
        <dbReference type="ARBA" id="ARBA00022982"/>
    </source>
</evidence>
<organism evidence="9 10">
    <name type="scientific">Microbulbifer halophilus</name>
    <dbReference type="NCBI Taxonomy" id="453963"/>
    <lineage>
        <taxon>Bacteria</taxon>
        <taxon>Pseudomonadati</taxon>
        <taxon>Pseudomonadota</taxon>
        <taxon>Gammaproteobacteria</taxon>
        <taxon>Cellvibrionales</taxon>
        <taxon>Microbulbiferaceae</taxon>
        <taxon>Microbulbifer</taxon>
    </lineage>
</organism>
<dbReference type="PROSITE" id="PS51007">
    <property type="entry name" value="CYTC"/>
    <property type="match status" value="1"/>
</dbReference>
<evidence type="ECO:0000313" key="9">
    <source>
        <dbReference type="EMBL" id="MFD2311060.1"/>
    </source>
</evidence>
<keyword evidence="4" id="KW-0249">Electron transport</keyword>
<accession>A0ABW5EFF8</accession>